<accession>A0ABQ9Y7Y4</accession>
<dbReference type="EMBL" id="JARBJD010000026">
    <property type="protein sequence ID" value="KAK2959860.1"/>
    <property type="molecule type" value="Genomic_DNA"/>
</dbReference>
<dbReference type="InterPro" id="IPR016024">
    <property type="entry name" value="ARM-type_fold"/>
</dbReference>
<keyword evidence="2" id="KW-1185">Reference proteome</keyword>
<protein>
    <submittedName>
        <fullName evidence="1">Uncharacterized protein</fullName>
    </submittedName>
</protein>
<evidence type="ECO:0000313" key="2">
    <source>
        <dbReference type="Proteomes" id="UP001281761"/>
    </source>
</evidence>
<dbReference type="Proteomes" id="UP001281761">
    <property type="component" value="Unassembled WGS sequence"/>
</dbReference>
<gene>
    <name evidence="1" type="ORF">BLNAU_5057</name>
</gene>
<proteinExistence type="predicted"/>
<dbReference type="SUPFAM" id="SSF48371">
    <property type="entry name" value="ARM repeat"/>
    <property type="match status" value="1"/>
</dbReference>
<reference evidence="1 2" key="1">
    <citation type="journal article" date="2022" name="bioRxiv">
        <title>Genomics of Preaxostyla Flagellates Illuminates Evolutionary Transitions and the Path Towards Mitochondrial Loss.</title>
        <authorList>
            <person name="Novak L.V.F."/>
            <person name="Treitli S.C."/>
            <person name="Pyrih J."/>
            <person name="Halakuc P."/>
            <person name="Pipaliya S.V."/>
            <person name="Vacek V."/>
            <person name="Brzon O."/>
            <person name="Soukal P."/>
            <person name="Eme L."/>
            <person name="Dacks J.B."/>
            <person name="Karnkowska A."/>
            <person name="Elias M."/>
            <person name="Hampl V."/>
        </authorList>
    </citation>
    <scope>NUCLEOTIDE SEQUENCE [LARGE SCALE GENOMIC DNA]</scope>
    <source>
        <strain evidence="1">NAU3</strain>
        <tissue evidence="1">Gut</tissue>
    </source>
</reference>
<sequence>MHSELSTPNTDCPSEEIPCETSWNISNVSLLFETLNSNDEDILITTLGELQKVADESSPTDLFGDWCPFLSPLCSLTLSSGLLTELMDLLAILYWKSPSFVRSSLSSEIPSFVITQFGDWSNCPALESCCSCMESLFFEPAIGDSLFLQNKDLIVSTFDKIGESPLSSPVLNTLASSLQTILSSISSIDEFISFPDSNHHLTFPDTPPASGVTEKSPDSLRILRDECVNFVDAAWLFFAKKTTIKAIPRKSSFTSTILDPHPFCENVIRSLKLNNPNTGHNIIKTINRILSRIPQMKESFISANLVERMFKTFDFASLPLSESQFHWDITRFVGLMIQPIMKDKETYPTQCAIFRVSVFEPVRQHVGFVLHNWKTLTFGTADTTQQESCVCLIVGIAKDMELESDELDSGFVNELVRWEVGQMVEIENETNINRVIQRIGNMIWMWKQREKERLKRRDVLLREEGWDDVFELRVVGIELDTEQYRQLRARQFRIETRTLQQTNQTAVILRRMSSFNSDRR</sequence>
<evidence type="ECO:0000313" key="1">
    <source>
        <dbReference type="EMBL" id="KAK2959860.1"/>
    </source>
</evidence>
<comment type="caution">
    <text evidence="1">The sequence shown here is derived from an EMBL/GenBank/DDBJ whole genome shotgun (WGS) entry which is preliminary data.</text>
</comment>
<name>A0ABQ9Y7Y4_9EUKA</name>
<organism evidence="1 2">
    <name type="scientific">Blattamonas nauphoetae</name>
    <dbReference type="NCBI Taxonomy" id="2049346"/>
    <lineage>
        <taxon>Eukaryota</taxon>
        <taxon>Metamonada</taxon>
        <taxon>Preaxostyla</taxon>
        <taxon>Oxymonadida</taxon>
        <taxon>Blattamonas</taxon>
    </lineage>
</organism>